<evidence type="ECO:0000313" key="2">
    <source>
        <dbReference type="Proteomes" id="UP000299102"/>
    </source>
</evidence>
<gene>
    <name evidence="1" type="ORF">EVAR_58962_1</name>
</gene>
<name>A0A4C1YF10_EUMVA</name>
<organism evidence="1 2">
    <name type="scientific">Eumeta variegata</name>
    <name type="common">Bagworm moth</name>
    <name type="synonym">Eumeta japonica</name>
    <dbReference type="NCBI Taxonomy" id="151549"/>
    <lineage>
        <taxon>Eukaryota</taxon>
        <taxon>Metazoa</taxon>
        <taxon>Ecdysozoa</taxon>
        <taxon>Arthropoda</taxon>
        <taxon>Hexapoda</taxon>
        <taxon>Insecta</taxon>
        <taxon>Pterygota</taxon>
        <taxon>Neoptera</taxon>
        <taxon>Endopterygota</taxon>
        <taxon>Lepidoptera</taxon>
        <taxon>Glossata</taxon>
        <taxon>Ditrysia</taxon>
        <taxon>Tineoidea</taxon>
        <taxon>Psychidae</taxon>
        <taxon>Oiketicinae</taxon>
        <taxon>Eumeta</taxon>
    </lineage>
</organism>
<accession>A0A4C1YF10</accession>
<dbReference type="Proteomes" id="UP000299102">
    <property type="component" value="Unassembled WGS sequence"/>
</dbReference>
<sequence length="222" mass="25636">MEKILAMIITRMECVSSLQDKTQTKLRRNHSLRYKLTDLGFFYPLEIHVLLRADVFWDIISSNKIKIQATTANPSDSKLGWDIEETLSNNERILSKLERYREGHFIDNKKCLENGRVSVKFPLNEAQRTALGNIKKIYRQIMVNESQQPTQLMLWRDDDSQALTTLQLNTLTYETALDPFLSTIPCLLQLSKECSDHKIATVNEHDFNADDLNASSNSKEEL</sequence>
<keyword evidence="2" id="KW-1185">Reference proteome</keyword>
<dbReference type="EMBL" id="BGZK01001218">
    <property type="protein sequence ID" value="GBP74696.1"/>
    <property type="molecule type" value="Genomic_DNA"/>
</dbReference>
<dbReference type="AlphaFoldDB" id="A0A4C1YF10"/>
<comment type="caution">
    <text evidence="1">The sequence shown here is derived from an EMBL/GenBank/DDBJ whole genome shotgun (WGS) entry which is preliminary data.</text>
</comment>
<proteinExistence type="predicted"/>
<reference evidence="1 2" key="1">
    <citation type="journal article" date="2019" name="Commun. Biol.">
        <title>The bagworm genome reveals a unique fibroin gene that provides high tensile strength.</title>
        <authorList>
            <person name="Kono N."/>
            <person name="Nakamura H."/>
            <person name="Ohtoshi R."/>
            <person name="Tomita M."/>
            <person name="Numata K."/>
            <person name="Arakawa K."/>
        </authorList>
    </citation>
    <scope>NUCLEOTIDE SEQUENCE [LARGE SCALE GENOMIC DNA]</scope>
</reference>
<evidence type="ECO:0000313" key="1">
    <source>
        <dbReference type="EMBL" id="GBP74696.1"/>
    </source>
</evidence>
<protein>
    <submittedName>
        <fullName evidence="1">Uncharacterized protein</fullName>
    </submittedName>
</protein>